<feature type="transmembrane region" description="Helical" evidence="12">
    <location>
        <begin position="422"/>
        <end position="440"/>
    </location>
</feature>
<feature type="transmembrane region" description="Helical" evidence="12">
    <location>
        <begin position="142"/>
        <end position="173"/>
    </location>
</feature>
<proteinExistence type="inferred from homology"/>
<dbReference type="Pfam" id="PF00474">
    <property type="entry name" value="SSF"/>
    <property type="match status" value="1"/>
</dbReference>
<comment type="caution">
    <text evidence="13">The sequence shown here is derived from an EMBL/GenBank/DDBJ whole genome shotgun (WGS) entry which is preliminary data.</text>
</comment>
<feature type="transmembrane region" description="Helical" evidence="12">
    <location>
        <begin position="185"/>
        <end position="207"/>
    </location>
</feature>
<evidence type="ECO:0000256" key="1">
    <source>
        <dbReference type="ARBA" id="ARBA00004651"/>
    </source>
</evidence>
<evidence type="ECO:0000256" key="4">
    <source>
        <dbReference type="ARBA" id="ARBA00022475"/>
    </source>
</evidence>
<dbReference type="Gene3D" id="1.20.1730.10">
    <property type="entry name" value="Sodium/glucose cotransporter"/>
    <property type="match status" value="1"/>
</dbReference>
<evidence type="ECO:0000256" key="3">
    <source>
        <dbReference type="ARBA" id="ARBA00022448"/>
    </source>
</evidence>
<keyword evidence="5 12" id="KW-0812">Transmembrane</keyword>
<feature type="transmembrane region" description="Helical" evidence="12">
    <location>
        <begin position="231"/>
        <end position="255"/>
    </location>
</feature>
<feature type="transmembrane region" description="Helical" evidence="12">
    <location>
        <begin position="308"/>
        <end position="329"/>
    </location>
</feature>
<keyword evidence="4" id="KW-1003">Cell membrane</keyword>
<gene>
    <name evidence="13" type="ORF">EFY79_01230</name>
</gene>
<dbReference type="OrthoDB" id="9761931at2"/>
<keyword evidence="8" id="KW-0406">Ion transport</keyword>
<dbReference type="AlphaFoldDB" id="A0A3M9NR57"/>
<evidence type="ECO:0000256" key="10">
    <source>
        <dbReference type="ARBA" id="ARBA00023201"/>
    </source>
</evidence>
<keyword evidence="9 12" id="KW-0472">Membrane</keyword>
<dbReference type="PROSITE" id="PS50283">
    <property type="entry name" value="NA_SOLUT_SYMP_3"/>
    <property type="match status" value="1"/>
</dbReference>
<dbReference type="GO" id="GO:0005886">
    <property type="term" value="C:plasma membrane"/>
    <property type="evidence" value="ECO:0007669"/>
    <property type="project" value="UniProtKB-SubCell"/>
</dbReference>
<feature type="transmembrane region" description="Helical" evidence="12">
    <location>
        <begin position="276"/>
        <end position="296"/>
    </location>
</feature>
<evidence type="ECO:0000256" key="12">
    <source>
        <dbReference type="SAM" id="Phobius"/>
    </source>
</evidence>
<dbReference type="InterPro" id="IPR038377">
    <property type="entry name" value="Na/Glc_symporter_sf"/>
</dbReference>
<dbReference type="PANTHER" id="PTHR42985:SF40">
    <property type="entry name" value="LD47995P-RELATED"/>
    <property type="match status" value="1"/>
</dbReference>
<feature type="transmembrane region" description="Helical" evidence="12">
    <location>
        <begin position="118"/>
        <end position="136"/>
    </location>
</feature>
<organism evidence="13 14">
    <name type="scientific">Hanamia caeni</name>
    <dbReference type="NCBI Taxonomy" id="2294116"/>
    <lineage>
        <taxon>Bacteria</taxon>
        <taxon>Pseudomonadati</taxon>
        <taxon>Bacteroidota</taxon>
        <taxon>Chitinophagia</taxon>
        <taxon>Chitinophagales</taxon>
        <taxon>Chitinophagaceae</taxon>
        <taxon>Hanamia</taxon>
    </lineage>
</organism>
<evidence type="ECO:0000256" key="11">
    <source>
        <dbReference type="RuleBase" id="RU362091"/>
    </source>
</evidence>
<dbReference type="InterPro" id="IPR001734">
    <property type="entry name" value="Na/solute_symporter"/>
</dbReference>
<accession>A0A3M9NR57</accession>
<feature type="transmembrane region" description="Helical" evidence="12">
    <location>
        <begin position="391"/>
        <end position="415"/>
    </location>
</feature>
<evidence type="ECO:0000256" key="6">
    <source>
        <dbReference type="ARBA" id="ARBA00022989"/>
    </source>
</evidence>
<dbReference type="RefSeq" id="WP_123118846.1">
    <property type="nucleotide sequence ID" value="NZ_RJJR01000001.1"/>
</dbReference>
<protein>
    <submittedName>
        <fullName evidence="13">Na+:solute symporter</fullName>
    </submittedName>
</protein>
<dbReference type="PANTHER" id="PTHR42985">
    <property type="entry name" value="SODIUM-COUPLED MONOCARBOXYLATE TRANSPORTER"/>
    <property type="match status" value="1"/>
</dbReference>
<keyword evidence="10" id="KW-0739">Sodium transport</keyword>
<evidence type="ECO:0000313" key="14">
    <source>
        <dbReference type="Proteomes" id="UP000267223"/>
    </source>
</evidence>
<comment type="subcellular location">
    <subcellularLocation>
        <location evidence="1">Cell membrane</location>
        <topology evidence="1">Multi-pass membrane protein</topology>
    </subcellularLocation>
</comment>
<keyword evidence="14" id="KW-1185">Reference proteome</keyword>
<feature type="transmembrane region" description="Helical" evidence="12">
    <location>
        <begin position="366"/>
        <end position="385"/>
    </location>
</feature>
<reference evidence="13 14" key="1">
    <citation type="submission" date="2018-11" db="EMBL/GenBank/DDBJ databases">
        <title>Draft genome sequence of Ferruginibacter sp. BO-59.</title>
        <authorList>
            <person name="Im W.T."/>
        </authorList>
    </citation>
    <scope>NUCLEOTIDE SEQUENCE [LARGE SCALE GENOMIC DNA]</scope>
    <source>
        <strain evidence="13 14">BO-59</strain>
    </source>
</reference>
<evidence type="ECO:0000256" key="8">
    <source>
        <dbReference type="ARBA" id="ARBA00023065"/>
    </source>
</evidence>
<dbReference type="GO" id="GO:0015293">
    <property type="term" value="F:symporter activity"/>
    <property type="evidence" value="ECO:0007669"/>
    <property type="project" value="TreeGrafter"/>
</dbReference>
<evidence type="ECO:0000256" key="5">
    <source>
        <dbReference type="ARBA" id="ARBA00022692"/>
    </source>
</evidence>
<feature type="transmembrane region" description="Helical" evidence="12">
    <location>
        <begin position="452"/>
        <end position="470"/>
    </location>
</feature>
<dbReference type="Proteomes" id="UP000267223">
    <property type="component" value="Unassembled WGS sequence"/>
</dbReference>
<feature type="transmembrane region" description="Helical" evidence="12">
    <location>
        <begin position="76"/>
        <end position="98"/>
    </location>
</feature>
<evidence type="ECO:0000256" key="2">
    <source>
        <dbReference type="ARBA" id="ARBA00006434"/>
    </source>
</evidence>
<evidence type="ECO:0000256" key="9">
    <source>
        <dbReference type="ARBA" id="ARBA00023136"/>
    </source>
</evidence>
<evidence type="ECO:0000313" key="13">
    <source>
        <dbReference type="EMBL" id="RNI39955.1"/>
    </source>
</evidence>
<evidence type="ECO:0000256" key="7">
    <source>
        <dbReference type="ARBA" id="ARBA00023053"/>
    </source>
</evidence>
<keyword evidence="3" id="KW-0813">Transport</keyword>
<keyword evidence="7" id="KW-0915">Sodium</keyword>
<dbReference type="GO" id="GO:0006814">
    <property type="term" value="P:sodium ion transport"/>
    <property type="evidence" value="ECO:0007669"/>
    <property type="project" value="UniProtKB-KW"/>
</dbReference>
<comment type="similarity">
    <text evidence="2 11">Belongs to the sodium:solute symporter (SSF) (TC 2.A.21) family.</text>
</comment>
<feature type="transmembrane region" description="Helical" evidence="12">
    <location>
        <begin position="48"/>
        <end position="70"/>
    </location>
</feature>
<feature type="transmembrane region" description="Helical" evidence="12">
    <location>
        <begin position="6"/>
        <end position="27"/>
    </location>
</feature>
<sequence length="493" mass="53662">MALDTTDLVVIILFFASMLVIGILSYFKSRNSEDYFVAGGKLPWWLAGISHHVSGHSGAVFVAYAAVAYTHGFTMYMWWALPVGVAIVASAHFFPVYWVRLRKNFHVQSPLEYLKARYNLATQQIIAWAGVILKIFDVGAKWAAIGILLHVVAGIPMATGILVSGCVTLIYVTFGGLWGVIITDLIQFIVQVLGGIVMFVLVVQYLGGWDSILEIWKELPPAHSQLFPEPYTAGFVIIMFFLYFLSYNGGSWSLATRYISSSSEKEASKAARLSGILYLIWPLILFFPMWAAPIILPGLSQPNESYGWLMLKILPQGIIGLVIASLFAATMGMTSSDVNTVAAVITRDILPVISPKLRDDKSSLRTARITTFIFTLATLVIALNYERFGGVLGLIVNWFAALLGPTAMPLILGLIPMFKRCNAAAAIASIAAGLLTFIITKNIGPHSLAIDVGLPSIISAIVFICVGFANKTASPVVTNMMASLKKSTQVNTH</sequence>
<keyword evidence="6 12" id="KW-1133">Transmembrane helix</keyword>
<dbReference type="InterPro" id="IPR051163">
    <property type="entry name" value="Sodium:Solute_Symporter_SSF"/>
</dbReference>
<name>A0A3M9NR57_9BACT</name>
<dbReference type="EMBL" id="RJJR01000001">
    <property type="protein sequence ID" value="RNI39955.1"/>
    <property type="molecule type" value="Genomic_DNA"/>
</dbReference>